<evidence type="ECO:0000256" key="2">
    <source>
        <dbReference type="SAM" id="SignalP"/>
    </source>
</evidence>
<dbReference type="Proteomes" id="UP000050741">
    <property type="component" value="Unassembled WGS sequence"/>
</dbReference>
<dbReference type="AlphaFoldDB" id="A0A183C4T1"/>
<keyword evidence="2" id="KW-0732">Signal</keyword>
<evidence type="ECO:0000256" key="1">
    <source>
        <dbReference type="SAM" id="MobiDB-lite"/>
    </source>
</evidence>
<feature type="compositionally biased region" description="Polar residues" evidence="1">
    <location>
        <begin position="38"/>
        <end position="55"/>
    </location>
</feature>
<evidence type="ECO:0000313" key="4">
    <source>
        <dbReference type="WBParaSite" id="GPLIN_000787500"/>
    </source>
</evidence>
<evidence type="ECO:0000313" key="3">
    <source>
        <dbReference type="Proteomes" id="UP000050741"/>
    </source>
</evidence>
<name>A0A183C4T1_GLOPA</name>
<reference evidence="3" key="1">
    <citation type="submission" date="2013-12" db="EMBL/GenBank/DDBJ databases">
        <authorList>
            <person name="Aslett M."/>
        </authorList>
    </citation>
    <scope>NUCLEOTIDE SEQUENCE [LARGE SCALE GENOMIC DNA]</scope>
    <source>
        <strain evidence="3">Lindley</strain>
    </source>
</reference>
<feature type="region of interest" description="Disordered" evidence="1">
    <location>
        <begin position="38"/>
        <end position="88"/>
    </location>
</feature>
<organism evidence="3 4">
    <name type="scientific">Globodera pallida</name>
    <name type="common">Potato cyst nematode worm</name>
    <name type="synonym">Heterodera pallida</name>
    <dbReference type="NCBI Taxonomy" id="36090"/>
    <lineage>
        <taxon>Eukaryota</taxon>
        <taxon>Metazoa</taxon>
        <taxon>Ecdysozoa</taxon>
        <taxon>Nematoda</taxon>
        <taxon>Chromadorea</taxon>
        <taxon>Rhabditida</taxon>
        <taxon>Tylenchina</taxon>
        <taxon>Tylenchomorpha</taxon>
        <taxon>Tylenchoidea</taxon>
        <taxon>Heteroderidae</taxon>
        <taxon>Heteroderinae</taxon>
        <taxon>Globodera</taxon>
    </lineage>
</organism>
<dbReference type="WBParaSite" id="GPLIN_000787500">
    <property type="protein sequence ID" value="GPLIN_000787500"/>
    <property type="gene ID" value="GPLIN_000787500"/>
</dbReference>
<feature type="signal peptide" evidence="2">
    <location>
        <begin position="1"/>
        <end position="18"/>
    </location>
</feature>
<feature type="compositionally biased region" description="Low complexity" evidence="1">
    <location>
        <begin position="56"/>
        <end position="88"/>
    </location>
</feature>
<feature type="chain" id="PRO_5008147102" evidence="2">
    <location>
        <begin position="19"/>
        <end position="482"/>
    </location>
</feature>
<reference evidence="3" key="2">
    <citation type="submission" date="2014-05" db="EMBL/GenBank/DDBJ databases">
        <title>The genome and life-stage specific transcriptomes of Globodera pallida elucidate key aspects of plant parasitism by a cyst nematode.</title>
        <authorList>
            <person name="Cotton J.A."/>
            <person name="Lilley C.J."/>
            <person name="Jones L.M."/>
            <person name="Kikuchi T."/>
            <person name="Reid A.J."/>
            <person name="Thorpe P."/>
            <person name="Tsai I.J."/>
            <person name="Beasley H."/>
            <person name="Blok V."/>
            <person name="Cock P.J.A."/>
            <person name="Van den Akker S.E."/>
            <person name="Holroyd N."/>
            <person name="Hunt M."/>
            <person name="Mantelin S."/>
            <person name="Naghra H."/>
            <person name="Pain A."/>
            <person name="Palomares-Rius J.E."/>
            <person name="Zarowiecki M."/>
            <person name="Berriman M."/>
            <person name="Jones J.T."/>
            <person name="Urwin P.E."/>
        </authorList>
    </citation>
    <scope>NUCLEOTIDE SEQUENCE [LARGE SCALE GENOMIC DNA]</scope>
    <source>
        <strain evidence="3">Lindley</strain>
    </source>
</reference>
<protein>
    <submittedName>
        <fullName evidence="4">SMB domain-containing protein</fullName>
    </submittedName>
</protein>
<reference evidence="4" key="3">
    <citation type="submission" date="2016-06" db="UniProtKB">
        <authorList>
            <consortium name="WormBaseParasite"/>
        </authorList>
    </citation>
    <scope>IDENTIFICATION</scope>
</reference>
<proteinExistence type="predicted"/>
<accession>A0A183C4T1</accession>
<keyword evidence="3" id="KW-1185">Reference proteome</keyword>
<sequence>MLGWWRLLLLYGIAINLGIDKSTFTTVVVNGPNALGVNGSTASNVNGSTSSDVNGSTASNVNGSTASNVNGSTSSNVNGSTASNVNGSTSSNVNEAIVEKKNIVIRRRRQKRDLADPFGLSKGFTALFATALVKAVAMKSGKRVVNTEADYYLGVELSGYKFFAGDPPNNCTVKCPCGWFDCVPFNEGRGDACCATSYTMHCCPQPTYSRGNTTKLDSVGQKLCLKAPISCRIDSTEACDFEQQAFILVKQPTRVSLQRVLGLLDENCEASHFRMAFYGQMNYRGDVRLFFFLENREGCPMCGWELCTIMTKGLLSCSCCAYEFLAYCRWQMSRRCKYVPNGVLAEGSPDCPDCQWKMSFSDDDTVFKCCDQSTFHQCTKVDVLPDDPLSISTLVNVNAACKRLVHDQCHCGWGSCFPREGRAASECCNAHYALVCCEASRRLKKLPKLNGINTKAEIPKVFLMLLVMRLAVRCILAEMATN</sequence>